<dbReference type="GO" id="GO:0050380">
    <property type="term" value="F:undecaprenyl-diphosphatase activity"/>
    <property type="evidence" value="ECO:0007669"/>
    <property type="project" value="UniProtKB-EC"/>
</dbReference>
<keyword evidence="4 10" id="KW-0812">Transmembrane</keyword>
<feature type="domain" description="Phosphatidic acid phosphatase type 2/haloperoxidase" evidence="11">
    <location>
        <begin position="64"/>
        <end position="170"/>
    </location>
</feature>
<evidence type="ECO:0000256" key="9">
    <source>
        <dbReference type="ARBA" id="ARBA00047594"/>
    </source>
</evidence>
<dbReference type="Pfam" id="PF01569">
    <property type="entry name" value="PAP2"/>
    <property type="match status" value="1"/>
</dbReference>
<evidence type="ECO:0000256" key="7">
    <source>
        <dbReference type="ARBA" id="ARBA00023136"/>
    </source>
</evidence>
<proteinExistence type="predicted"/>
<organism evidence="12">
    <name type="scientific">Vibrio sp. HB236076</name>
    <dbReference type="NCBI Taxonomy" id="3232307"/>
    <lineage>
        <taxon>Bacteria</taxon>
        <taxon>Pseudomonadati</taxon>
        <taxon>Pseudomonadota</taxon>
        <taxon>Gammaproteobacteria</taxon>
        <taxon>Vibrionales</taxon>
        <taxon>Vibrionaceae</taxon>
        <taxon>Vibrio</taxon>
    </lineage>
</organism>
<dbReference type="GO" id="GO:0005886">
    <property type="term" value="C:plasma membrane"/>
    <property type="evidence" value="ECO:0007669"/>
    <property type="project" value="UniProtKB-SubCell"/>
</dbReference>
<keyword evidence="5" id="KW-0378">Hydrolase</keyword>
<dbReference type="KEGG" id="vih:AB0763_02830"/>
<feature type="transmembrane region" description="Helical" evidence="10">
    <location>
        <begin position="113"/>
        <end position="131"/>
    </location>
</feature>
<dbReference type="SUPFAM" id="SSF48317">
    <property type="entry name" value="Acid phosphatase/Vanadium-dependent haloperoxidase"/>
    <property type="match status" value="1"/>
</dbReference>
<dbReference type="EC" id="3.6.1.27" evidence="2"/>
<dbReference type="AlphaFoldDB" id="A0AB39HIC6"/>
<feature type="transmembrane region" description="Helical" evidence="10">
    <location>
        <begin position="151"/>
        <end position="173"/>
    </location>
</feature>
<evidence type="ECO:0000256" key="2">
    <source>
        <dbReference type="ARBA" id="ARBA00012374"/>
    </source>
</evidence>
<keyword evidence="3" id="KW-1003">Cell membrane</keyword>
<dbReference type="CDD" id="cd01610">
    <property type="entry name" value="PAP2_like"/>
    <property type="match status" value="1"/>
</dbReference>
<dbReference type="Gene3D" id="1.20.144.10">
    <property type="entry name" value="Phosphatidic acid phosphatase type 2/haloperoxidase"/>
    <property type="match status" value="1"/>
</dbReference>
<comment type="catalytic activity">
    <reaction evidence="9">
        <text>di-trans,octa-cis-undecaprenyl diphosphate + H2O = di-trans,octa-cis-undecaprenyl phosphate + phosphate + H(+)</text>
        <dbReference type="Rhea" id="RHEA:28094"/>
        <dbReference type="ChEBI" id="CHEBI:15377"/>
        <dbReference type="ChEBI" id="CHEBI:15378"/>
        <dbReference type="ChEBI" id="CHEBI:43474"/>
        <dbReference type="ChEBI" id="CHEBI:58405"/>
        <dbReference type="ChEBI" id="CHEBI:60392"/>
        <dbReference type="EC" id="3.6.1.27"/>
    </reaction>
</comment>
<evidence type="ECO:0000256" key="6">
    <source>
        <dbReference type="ARBA" id="ARBA00022989"/>
    </source>
</evidence>
<dbReference type="EMBL" id="CP162601">
    <property type="protein sequence ID" value="XDK25598.1"/>
    <property type="molecule type" value="Genomic_DNA"/>
</dbReference>
<evidence type="ECO:0000256" key="5">
    <source>
        <dbReference type="ARBA" id="ARBA00022801"/>
    </source>
</evidence>
<sequence>MRTIESIVRFDLAVSTFCLQHKFNRQVATISKMISRSGDGDLYLLLGLLCWWLHPQVGGVFLAAGLVAFAIELPIYWTLKNGFKRRRPSDLCDLLSAFITPSDRYSLPSGHTAAGFVMATLISTFFPQWAWLGWCWGTLIGASRILLGVHFLTDVVIGAGLGISCAHLALHILGIS</sequence>
<dbReference type="RefSeq" id="WP_306101040.1">
    <property type="nucleotide sequence ID" value="NZ_CP162601.1"/>
</dbReference>
<evidence type="ECO:0000256" key="4">
    <source>
        <dbReference type="ARBA" id="ARBA00022692"/>
    </source>
</evidence>
<protein>
    <recommendedName>
        <fullName evidence="2">undecaprenyl-diphosphate phosphatase</fullName>
        <ecNumber evidence="2">3.6.1.27</ecNumber>
    </recommendedName>
    <alternativeName>
        <fullName evidence="8">Undecaprenyl pyrophosphate phosphatase</fullName>
    </alternativeName>
</protein>
<dbReference type="InterPro" id="IPR000326">
    <property type="entry name" value="PAP2/HPO"/>
</dbReference>
<dbReference type="PANTHER" id="PTHR14969">
    <property type="entry name" value="SPHINGOSINE-1-PHOSPHATE PHOSPHOHYDROLASE"/>
    <property type="match status" value="1"/>
</dbReference>
<gene>
    <name evidence="12" type="ORF">AB0763_02830</name>
</gene>
<feature type="transmembrane region" description="Helical" evidence="10">
    <location>
        <begin position="60"/>
        <end position="79"/>
    </location>
</feature>
<name>A0AB39HIC6_9VIBR</name>
<dbReference type="InterPro" id="IPR036938">
    <property type="entry name" value="PAP2/HPO_sf"/>
</dbReference>
<keyword evidence="6 10" id="KW-1133">Transmembrane helix</keyword>
<evidence type="ECO:0000256" key="8">
    <source>
        <dbReference type="ARBA" id="ARBA00032707"/>
    </source>
</evidence>
<reference evidence="12" key="1">
    <citation type="submission" date="2024-07" db="EMBL/GenBank/DDBJ databases">
        <title>Genome Analysis of a Potential Novel Vibrio Species Secreting pH- and Thermo-stable Alginate Lyase and its Application in Producing Alginate Oligosaccharides.</title>
        <authorList>
            <person name="Huang H."/>
            <person name="Bao K."/>
        </authorList>
    </citation>
    <scope>NUCLEOTIDE SEQUENCE</scope>
    <source>
        <strain evidence="12">HB236076</strain>
    </source>
</reference>
<evidence type="ECO:0000259" key="11">
    <source>
        <dbReference type="SMART" id="SM00014"/>
    </source>
</evidence>
<evidence type="ECO:0000256" key="3">
    <source>
        <dbReference type="ARBA" id="ARBA00022475"/>
    </source>
</evidence>
<accession>A0AB39HIC6</accession>
<evidence type="ECO:0000313" key="12">
    <source>
        <dbReference type="EMBL" id="XDK25598.1"/>
    </source>
</evidence>
<evidence type="ECO:0000256" key="10">
    <source>
        <dbReference type="SAM" id="Phobius"/>
    </source>
</evidence>
<keyword evidence="7 10" id="KW-0472">Membrane</keyword>
<comment type="subcellular location">
    <subcellularLocation>
        <location evidence="1">Cell membrane</location>
        <topology evidence="1">Multi-pass membrane protein</topology>
    </subcellularLocation>
</comment>
<evidence type="ECO:0000256" key="1">
    <source>
        <dbReference type="ARBA" id="ARBA00004651"/>
    </source>
</evidence>
<dbReference type="PANTHER" id="PTHR14969:SF62">
    <property type="entry name" value="DECAPRENYLPHOSPHORYL-5-PHOSPHORIBOSE PHOSPHATASE RV3807C-RELATED"/>
    <property type="match status" value="1"/>
</dbReference>
<dbReference type="SMART" id="SM00014">
    <property type="entry name" value="acidPPc"/>
    <property type="match status" value="1"/>
</dbReference>